<dbReference type="Gene3D" id="1.10.287.1060">
    <property type="entry name" value="ESAT-6-like"/>
    <property type="match status" value="1"/>
</dbReference>
<sequence>MASINVTPEQLLTAAEAVEGNVAEYVSLYKKLISEVESLSSKWQGEGNSAYANQIRGFEPEFENLKKVLDNYVLFLKEAGKIYGQTETGIKENARRLASSR</sequence>
<dbReference type="Proteomes" id="UP000683246">
    <property type="component" value="Chromosome"/>
</dbReference>
<dbReference type="SUPFAM" id="SSF140453">
    <property type="entry name" value="EsxAB dimer-like"/>
    <property type="match status" value="1"/>
</dbReference>
<name>A0A8J8MP85_9FIRM</name>
<organism evidence="2 3">
    <name type="scientific">Vallitalea pronyensis</name>
    <dbReference type="NCBI Taxonomy" id="1348613"/>
    <lineage>
        <taxon>Bacteria</taxon>
        <taxon>Bacillati</taxon>
        <taxon>Bacillota</taxon>
        <taxon>Clostridia</taxon>
        <taxon>Lachnospirales</taxon>
        <taxon>Vallitaleaceae</taxon>
        <taxon>Vallitalea</taxon>
    </lineage>
</organism>
<dbReference type="InterPro" id="IPR036689">
    <property type="entry name" value="ESAT-6-like_sf"/>
</dbReference>
<evidence type="ECO:0000313" key="3">
    <source>
        <dbReference type="Proteomes" id="UP000683246"/>
    </source>
</evidence>
<dbReference type="AlphaFoldDB" id="A0A8J8MP85"/>
<dbReference type="KEGG" id="vpy:HZI73_23535"/>
<evidence type="ECO:0000313" key="2">
    <source>
        <dbReference type="EMBL" id="QUI25084.1"/>
    </source>
</evidence>
<dbReference type="RefSeq" id="WP_212695783.1">
    <property type="nucleotide sequence ID" value="NZ_CP058649.1"/>
</dbReference>
<dbReference type="NCBIfam" id="TIGR03930">
    <property type="entry name" value="WXG100_ESAT6"/>
    <property type="match status" value="1"/>
</dbReference>
<dbReference type="InterPro" id="IPR010310">
    <property type="entry name" value="T7SS_ESAT-6-like"/>
</dbReference>
<keyword evidence="3" id="KW-1185">Reference proteome</keyword>
<protein>
    <recommendedName>
        <fullName evidence="1">ESAT-6-like protein</fullName>
    </recommendedName>
</protein>
<comment type="similarity">
    <text evidence="1">Belongs to the WXG100 family.</text>
</comment>
<dbReference type="EMBL" id="CP058649">
    <property type="protein sequence ID" value="QUI25084.1"/>
    <property type="molecule type" value="Genomic_DNA"/>
</dbReference>
<dbReference type="Pfam" id="PF06013">
    <property type="entry name" value="WXG100"/>
    <property type="match status" value="1"/>
</dbReference>
<accession>A0A8J8MP85</accession>
<evidence type="ECO:0000256" key="1">
    <source>
        <dbReference type="RuleBase" id="RU362001"/>
    </source>
</evidence>
<reference evidence="2" key="1">
    <citation type="submission" date="2020-07" db="EMBL/GenBank/DDBJ databases">
        <title>Vallitalea pronyensis genome.</title>
        <authorList>
            <person name="Postec A."/>
        </authorList>
    </citation>
    <scope>NUCLEOTIDE SEQUENCE</scope>
    <source>
        <strain evidence="2">FatNI3</strain>
    </source>
</reference>
<proteinExistence type="inferred from homology"/>
<gene>
    <name evidence="2" type="ORF">HZI73_23535</name>
</gene>